<dbReference type="RefSeq" id="WP_255900270.1">
    <property type="nucleotide sequence ID" value="NZ_JAFMZO010000002.1"/>
</dbReference>
<accession>A0ABW4ZPM5</accession>
<dbReference type="InterPro" id="IPR013830">
    <property type="entry name" value="SGNH_hydro"/>
</dbReference>
<dbReference type="PANTHER" id="PTHR30383">
    <property type="entry name" value="THIOESTERASE 1/PROTEASE 1/LYSOPHOSPHOLIPASE L1"/>
    <property type="match status" value="1"/>
</dbReference>
<proteinExistence type="predicted"/>
<protein>
    <submittedName>
        <fullName evidence="2">GDSL-type esterase/lipase family protein</fullName>
    </submittedName>
</protein>
<dbReference type="Proteomes" id="UP001597387">
    <property type="component" value="Unassembled WGS sequence"/>
</dbReference>
<dbReference type="EMBL" id="JBHUHZ010000002">
    <property type="protein sequence ID" value="MFD2163766.1"/>
    <property type="molecule type" value="Genomic_DNA"/>
</dbReference>
<dbReference type="InterPro" id="IPR036514">
    <property type="entry name" value="SGNH_hydro_sf"/>
</dbReference>
<reference evidence="3" key="1">
    <citation type="journal article" date="2019" name="Int. J. Syst. Evol. Microbiol.">
        <title>The Global Catalogue of Microorganisms (GCM) 10K type strain sequencing project: providing services to taxonomists for standard genome sequencing and annotation.</title>
        <authorList>
            <consortium name="The Broad Institute Genomics Platform"/>
            <consortium name="The Broad Institute Genome Sequencing Center for Infectious Disease"/>
            <person name="Wu L."/>
            <person name="Ma J."/>
        </authorList>
    </citation>
    <scope>NUCLEOTIDE SEQUENCE [LARGE SCALE GENOMIC DNA]</scope>
    <source>
        <strain evidence="3">KCTC 42217</strain>
    </source>
</reference>
<dbReference type="PANTHER" id="PTHR30383:SF5">
    <property type="entry name" value="SGNH HYDROLASE-TYPE ESTERASE DOMAIN-CONTAINING PROTEIN"/>
    <property type="match status" value="1"/>
</dbReference>
<dbReference type="SUPFAM" id="SSF52266">
    <property type="entry name" value="SGNH hydrolase"/>
    <property type="match status" value="1"/>
</dbReference>
<evidence type="ECO:0000259" key="1">
    <source>
        <dbReference type="Pfam" id="PF13472"/>
    </source>
</evidence>
<dbReference type="PROSITE" id="PS51318">
    <property type="entry name" value="TAT"/>
    <property type="match status" value="1"/>
</dbReference>
<dbReference type="Pfam" id="PF13472">
    <property type="entry name" value="Lipase_GDSL_2"/>
    <property type="match status" value="1"/>
</dbReference>
<gene>
    <name evidence="2" type="ORF">ACFSJU_15265</name>
</gene>
<dbReference type="CDD" id="cd01834">
    <property type="entry name" value="SGNH_hydrolase_like_2"/>
    <property type="match status" value="1"/>
</dbReference>
<dbReference type="InterPro" id="IPR051532">
    <property type="entry name" value="Ester_Hydrolysis_Enzymes"/>
</dbReference>
<keyword evidence="3" id="KW-1185">Reference proteome</keyword>
<evidence type="ECO:0000313" key="3">
    <source>
        <dbReference type="Proteomes" id="UP001597387"/>
    </source>
</evidence>
<evidence type="ECO:0000313" key="2">
    <source>
        <dbReference type="EMBL" id="MFD2163766.1"/>
    </source>
</evidence>
<dbReference type="Gene3D" id="3.40.50.1110">
    <property type="entry name" value="SGNH hydrolase"/>
    <property type="match status" value="1"/>
</dbReference>
<sequence length="266" mass="30349">MNQKTSRRTFLRSSAFVGLAAALPVEKSWADNLTQESPELLPADKELVILFQGDSITDGNRGRNKDPNHIMGHGYAFSVASRVGADFPESKITFYNRGISGNRVADLKNRWQTDTLDLKPDVLSVLVGINDAAVLINKKASEEDAYDVFENTYRDILTQSRQQNPNTLFVLCLPFVYPVSKVKDKWEQYKNAVASYTERIYKLAKEFNAVIVDFPAVFDKAQKKASIEYWMWDGIHPTVPGHELMAREWIKQVSSKLKFLKRYGYR</sequence>
<dbReference type="InterPro" id="IPR006311">
    <property type="entry name" value="TAT_signal"/>
</dbReference>
<organism evidence="2 3">
    <name type="scientific">Paradesertivirga mongoliensis</name>
    <dbReference type="NCBI Taxonomy" id="2100740"/>
    <lineage>
        <taxon>Bacteria</taxon>
        <taxon>Pseudomonadati</taxon>
        <taxon>Bacteroidota</taxon>
        <taxon>Sphingobacteriia</taxon>
        <taxon>Sphingobacteriales</taxon>
        <taxon>Sphingobacteriaceae</taxon>
        <taxon>Paradesertivirga</taxon>
    </lineage>
</organism>
<feature type="domain" description="SGNH hydrolase-type esterase" evidence="1">
    <location>
        <begin position="53"/>
        <end position="244"/>
    </location>
</feature>
<comment type="caution">
    <text evidence="2">The sequence shown here is derived from an EMBL/GenBank/DDBJ whole genome shotgun (WGS) entry which is preliminary data.</text>
</comment>
<name>A0ABW4ZPM5_9SPHI</name>